<keyword evidence="2 6" id="KW-0689">Ribosomal protein</keyword>
<dbReference type="SUPFAM" id="SSF52166">
    <property type="entry name" value="Ribosomal protein L4"/>
    <property type="match status" value="1"/>
</dbReference>
<name>A0ABR0ZYN9_HUSHU</name>
<dbReference type="PANTHER" id="PTHR10746:SF6">
    <property type="entry name" value="LARGE RIBOSOMAL SUBUNIT PROTEIN UL4M"/>
    <property type="match status" value="1"/>
</dbReference>
<reference evidence="6 7" key="1">
    <citation type="submission" date="2021-05" db="EMBL/GenBank/DDBJ databases">
        <authorList>
            <person name="Zahm M."/>
            <person name="Klopp C."/>
            <person name="Cabau C."/>
            <person name="Kuhl H."/>
            <person name="Suciu R."/>
            <person name="Ciorpac M."/>
            <person name="Holostenco D."/>
            <person name="Gessner J."/>
            <person name="Wuertz S."/>
            <person name="Hohne C."/>
            <person name="Stock M."/>
            <person name="Gislard M."/>
            <person name="Lluch J."/>
            <person name="Milhes M."/>
            <person name="Lampietro C."/>
            <person name="Lopez Roques C."/>
            <person name="Donnadieu C."/>
            <person name="Du K."/>
            <person name="Schartl M."/>
            <person name="Guiguen Y."/>
        </authorList>
    </citation>
    <scope>NUCLEOTIDE SEQUENCE [LARGE SCALE GENOMIC DNA]</scope>
    <source>
        <strain evidence="6">Hh-F2</strain>
        <tissue evidence="6">Blood</tissue>
    </source>
</reference>
<dbReference type="InterPro" id="IPR023574">
    <property type="entry name" value="Ribosomal_uL4_dom_sf"/>
</dbReference>
<evidence type="ECO:0000313" key="6">
    <source>
        <dbReference type="EMBL" id="KAK6489938.1"/>
    </source>
</evidence>
<dbReference type="InterPro" id="IPR002136">
    <property type="entry name" value="Ribosomal_uL4"/>
</dbReference>
<dbReference type="Proteomes" id="UP001369086">
    <property type="component" value="Unassembled WGS sequence"/>
</dbReference>
<evidence type="ECO:0000313" key="7">
    <source>
        <dbReference type="Proteomes" id="UP001369086"/>
    </source>
</evidence>
<evidence type="ECO:0000256" key="1">
    <source>
        <dbReference type="ARBA" id="ARBA00010528"/>
    </source>
</evidence>
<evidence type="ECO:0000256" key="4">
    <source>
        <dbReference type="ARBA" id="ARBA00040565"/>
    </source>
</evidence>
<evidence type="ECO:0000256" key="3">
    <source>
        <dbReference type="ARBA" id="ARBA00023274"/>
    </source>
</evidence>
<keyword evidence="7" id="KW-1185">Reference proteome</keyword>
<accession>A0ABR0ZYN9</accession>
<feature type="region of interest" description="Disordered" evidence="5">
    <location>
        <begin position="128"/>
        <end position="148"/>
    </location>
</feature>
<proteinExistence type="inferred from homology"/>
<dbReference type="Gene3D" id="3.40.1370.10">
    <property type="match status" value="2"/>
</dbReference>
<organism evidence="6 7">
    <name type="scientific">Huso huso</name>
    <name type="common">Beluga</name>
    <name type="synonym">Acipenser huso</name>
    <dbReference type="NCBI Taxonomy" id="61971"/>
    <lineage>
        <taxon>Eukaryota</taxon>
        <taxon>Metazoa</taxon>
        <taxon>Chordata</taxon>
        <taxon>Craniata</taxon>
        <taxon>Vertebrata</taxon>
        <taxon>Euteleostomi</taxon>
        <taxon>Actinopterygii</taxon>
        <taxon>Chondrostei</taxon>
        <taxon>Acipenseriformes</taxon>
        <taxon>Acipenseridae</taxon>
        <taxon>Huso</taxon>
    </lineage>
</organism>
<dbReference type="EMBL" id="JAHFZB010000005">
    <property type="protein sequence ID" value="KAK6489938.1"/>
    <property type="molecule type" value="Genomic_DNA"/>
</dbReference>
<dbReference type="GO" id="GO:0005840">
    <property type="term" value="C:ribosome"/>
    <property type="evidence" value="ECO:0007669"/>
    <property type="project" value="UniProtKB-KW"/>
</dbReference>
<dbReference type="InterPro" id="IPR013005">
    <property type="entry name" value="Ribosomal_uL4-like"/>
</dbReference>
<evidence type="ECO:0000256" key="2">
    <source>
        <dbReference type="ARBA" id="ARBA00022980"/>
    </source>
</evidence>
<protein>
    <recommendedName>
        <fullName evidence="4">Large ribosomal subunit protein uL4m</fullName>
    </recommendedName>
</protein>
<dbReference type="PANTHER" id="PTHR10746">
    <property type="entry name" value="50S RIBOSOMAL PROTEIN L4"/>
    <property type="match status" value="1"/>
</dbReference>
<evidence type="ECO:0000256" key="5">
    <source>
        <dbReference type="SAM" id="MobiDB-lite"/>
    </source>
</evidence>
<keyword evidence="3" id="KW-0687">Ribonucleoprotein</keyword>
<sequence>MFRISLTVCCREIGKRLLSTLSEEGGLPSNLRLAPNLVGFSQTEMPPAAGLGLSVLRQCEVEIPSHLTARQAWLESLRGYEDEQLGLVDLHPDIFAVPPRLDILHEVAIWQKNFKRISHAKVKTRAEVRGGGRKPWQQKGSGRARHGSIRSPLWRGGGLSLHNFYIPLIFVPLMGLKVALRAKLAQDYLHIVDSQYILDLAQHRHWGDSVLIVDVQEDLPENILKATEDLKTINIMPAIGELSSDTTLVEFSNTELLHLCISQNRTIVEVYTKVRSSLVLRWAPIFQNYNFFFVQTNLKK</sequence>
<gene>
    <name evidence="6" type="ORF">HHUSO_G6889</name>
</gene>
<comment type="similarity">
    <text evidence="1">Belongs to the universal ribosomal protein uL4 family.</text>
</comment>
<comment type="caution">
    <text evidence="6">The sequence shown here is derived from an EMBL/GenBank/DDBJ whole genome shotgun (WGS) entry which is preliminary data.</text>
</comment>
<dbReference type="Pfam" id="PF00573">
    <property type="entry name" value="Ribosomal_L4"/>
    <property type="match status" value="1"/>
</dbReference>